<feature type="non-terminal residue" evidence="8">
    <location>
        <position position="1"/>
    </location>
</feature>
<evidence type="ECO:0000313" key="8">
    <source>
        <dbReference type="EMBL" id="GAG36219.1"/>
    </source>
</evidence>
<evidence type="ECO:0000256" key="2">
    <source>
        <dbReference type="ARBA" id="ARBA00022598"/>
    </source>
</evidence>
<dbReference type="InterPro" id="IPR020058">
    <property type="entry name" value="Glu/Gln-tRNA-synth_Ib_cat-dom"/>
</dbReference>
<dbReference type="SUPFAM" id="SSF48163">
    <property type="entry name" value="An anticodon-binding domain of class I aminoacyl-tRNA synthetases"/>
    <property type="match status" value="1"/>
</dbReference>
<evidence type="ECO:0000256" key="1">
    <source>
        <dbReference type="ARBA" id="ARBA00007894"/>
    </source>
</evidence>
<keyword evidence="3" id="KW-0547">Nucleotide-binding</keyword>
<keyword evidence="2" id="KW-0436">Ligase</keyword>
<dbReference type="SUPFAM" id="SSF52374">
    <property type="entry name" value="Nucleotidylyl transferase"/>
    <property type="match status" value="1"/>
</dbReference>
<gene>
    <name evidence="8" type="ORF">S01H1_65332</name>
</gene>
<dbReference type="EMBL" id="BARS01043121">
    <property type="protein sequence ID" value="GAG36219.1"/>
    <property type="molecule type" value="Genomic_DNA"/>
</dbReference>
<evidence type="ECO:0000256" key="5">
    <source>
        <dbReference type="ARBA" id="ARBA00022917"/>
    </source>
</evidence>
<dbReference type="NCBIfam" id="TIGR00464">
    <property type="entry name" value="gltX_bact"/>
    <property type="match status" value="1"/>
</dbReference>
<dbReference type="Pfam" id="PF00749">
    <property type="entry name" value="tRNA-synt_1c"/>
    <property type="match status" value="1"/>
</dbReference>
<dbReference type="GO" id="GO:0006424">
    <property type="term" value="P:glutamyl-tRNA aminoacylation"/>
    <property type="evidence" value="ECO:0007669"/>
    <property type="project" value="InterPro"/>
</dbReference>
<keyword evidence="4" id="KW-0067">ATP-binding</keyword>
<comment type="similarity">
    <text evidence="1">Belongs to the class-I aminoacyl-tRNA synthetase family. Glutamate--tRNA ligase type 1 subfamily.</text>
</comment>
<comment type="caution">
    <text evidence="8">The sequence shown here is derived from an EMBL/GenBank/DDBJ whole genome shotgun (WGS) entry which is preliminary data.</text>
</comment>
<keyword evidence="6" id="KW-0030">Aminoacyl-tRNA synthetase</keyword>
<dbReference type="InterPro" id="IPR014729">
    <property type="entry name" value="Rossmann-like_a/b/a_fold"/>
</dbReference>
<dbReference type="Gene3D" id="3.40.50.620">
    <property type="entry name" value="HUPs"/>
    <property type="match status" value="1"/>
</dbReference>
<dbReference type="GO" id="GO:0000049">
    <property type="term" value="F:tRNA binding"/>
    <property type="evidence" value="ECO:0007669"/>
    <property type="project" value="InterPro"/>
</dbReference>
<dbReference type="InterPro" id="IPR008925">
    <property type="entry name" value="aa_tRNA-synth_I_cd-bd_sf"/>
</dbReference>
<keyword evidence="5" id="KW-0648">Protein biosynthesis</keyword>
<protein>
    <recommendedName>
        <fullName evidence="7">Glutamyl/glutaminyl-tRNA synthetase class Ib catalytic domain-containing protein</fullName>
    </recommendedName>
</protein>
<evidence type="ECO:0000256" key="4">
    <source>
        <dbReference type="ARBA" id="ARBA00022840"/>
    </source>
</evidence>
<sequence length="250" mass="29413">YKKYAQKLIDSNHAYYCFCSKQRLEKVRKEQQKQAKPPIYDQSCRKLDKEEAEKRLQAGEPYVIRLRVPANQVIEVNDLLRGKIKFESQVVDDQVLLKSDGFPTYHLAVVVDDHLMEISHAVRGEEWLSSAPKHVLLYRFFGWPEPVWVHAPILRNPDKSKLSKRQGHTDADWYKNQGFLPEAILNYLSLLGWSHPQEKEIFSLKEFIKLFDLKDLSPIGPIFDLEKLKWLNGKYIRRLSNQELLEKLKP</sequence>
<evidence type="ECO:0000256" key="6">
    <source>
        <dbReference type="ARBA" id="ARBA00023146"/>
    </source>
</evidence>
<feature type="domain" description="Glutamyl/glutaminyl-tRNA synthetase class Ib catalytic" evidence="7">
    <location>
        <begin position="1"/>
        <end position="230"/>
    </location>
</feature>
<dbReference type="PANTHER" id="PTHR43311">
    <property type="entry name" value="GLUTAMATE--TRNA LIGASE"/>
    <property type="match status" value="1"/>
</dbReference>
<feature type="non-terminal residue" evidence="8">
    <location>
        <position position="250"/>
    </location>
</feature>
<dbReference type="GO" id="GO:0005829">
    <property type="term" value="C:cytosol"/>
    <property type="evidence" value="ECO:0007669"/>
    <property type="project" value="TreeGrafter"/>
</dbReference>
<dbReference type="InterPro" id="IPR049940">
    <property type="entry name" value="GluQ/Sye"/>
</dbReference>
<accession>X0WZ27</accession>
<dbReference type="AlphaFoldDB" id="X0WZ27"/>
<dbReference type="InterPro" id="IPR004527">
    <property type="entry name" value="Glu-tRNA-ligase_bac/mito"/>
</dbReference>
<proteinExistence type="inferred from homology"/>
<dbReference type="PANTHER" id="PTHR43311:SF2">
    <property type="entry name" value="GLUTAMATE--TRNA LIGASE, MITOCHONDRIAL-RELATED"/>
    <property type="match status" value="1"/>
</dbReference>
<evidence type="ECO:0000256" key="3">
    <source>
        <dbReference type="ARBA" id="ARBA00022741"/>
    </source>
</evidence>
<name>X0WZ27_9ZZZZ</name>
<organism evidence="8">
    <name type="scientific">marine sediment metagenome</name>
    <dbReference type="NCBI Taxonomy" id="412755"/>
    <lineage>
        <taxon>unclassified sequences</taxon>
        <taxon>metagenomes</taxon>
        <taxon>ecological metagenomes</taxon>
    </lineage>
</organism>
<dbReference type="GO" id="GO:0004818">
    <property type="term" value="F:glutamate-tRNA ligase activity"/>
    <property type="evidence" value="ECO:0007669"/>
    <property type="project" value="InterPro"/>
</dbReference>
<evidence type="ECO:0000259" key="7">
    <source>
        <dbReference type="Pfam" id="PF00749"/>
    </source>
</evidence>
<reference evidence="8" key="1">
    <citation type="journal article" date="2014" name="Front. Microbiol.">
        <title>High frequency of phylogenetically diverse reductive dehalogenase-homologous genes in deep subseafloor sedimentary metagenomes.</title>
        <authorList>
            <person name="Kawai M."/>
            <person name="Futagami T."/>
            <person name="Toyoda A."/>
            <person name="Takaki Y."/>
            <person name="Nishi S."/>
            <person name="Hori S."/>
            <person name="Arai W."/>
            <person name="Tsubouchi T."/>
            <person name="Morono Y."/>
            <person name="Uchiyama I."/>
            <person name="Ito T."/>
            <person name="Fujiyama A."/>
            <person name="Inagaki F."/>
            <person name="Takami H."/>
        </authorList>
    </citation>
    <scope>NUCLEOTIDE SEQUENCE</scope>
    <source>
        <strain evidence="8">Expedition CK06-06</strain>
    </source>
</reference>
<dbReference type="GO" id="GO:0005524">
    <property type="term" value="F:ATP binding"/>
    <property type="evidence" value="ECO:0007669"/>
    <property type="project" value="UniProtKB-KW"/>
</dbReference>